<feature type="coiled-coil region" evidence="1">
    <location>
        <begin position="456"/>
        <end position="550"/>
    </location>
</feature>
<comment type="caution">
    <text evidence="4">The sequence shown here is derived from an EMBL/GenBank/DDBJ whole genome shotgun (WGS) entry which is preliminary data.</text>
</comment>
<feature type="domain" description="YhaN AAA" evidence="3">
    <location>
        <begin position="1"/>
        <end position="126"/>
    </location>
</feature>
<protein>
    <submittedName>
        <fullName evidence="4">Uncharacterized protein YhaN</fullName>
    </submittedName>
</protein>
<dbReference type="InterPro" id="IPR027417">
    <property type="entry name" value="P-loop_NTPase"/>
</dbReference>
<dbReference type="RefSeq" id="WP_111573180.1">
    <property type="nucleotide sequence ID" value="NZ_QLME01000027.1"/>
</dbReference>
<keyword evidence="1" id="KW-0175">Coiled coil</keyword>
<evidence type="ECO:0000256" key="2">
    <source>
        <dbReference type="SAM" id="Phobius"/>
    </source>
</evidence>
<dbReference type="EMBL" id="SODA01000030">
    <property type="protein sequence ID" value="TDV99706.1"/>
    <property type="molecule type" value="Genomic_DNA"/>
</dbReference>
<dbReference type="Gene3D" id="3.40.50.300">
    <property type="entry name" value="P-loop containing nucleotide triphosphate hydrolases"/>
    <property type="match status" value="2"/>
</dbReference>
<dbReference type="OrthoDB" id="9764467at2"/>
<keyword evidence="2" id="KW-0472">Membrane</keyword>
<evidence type="ECO:0000313" key="4">
    <source>
        <dbReference type="EMBL" id="TDV99706.1"/>
    </source>
</evidence>
<reference evidence="4 5" key="1">
    <citation type="submission" date="2019-03" db="EMBL/GenBank/DDBJ databases">
        <title>Subsurface microbial communities from deep shales in Ohio and West Virginia, USA.</title>
        <authorList>
            <person name="Wrighton K."/>
        </authorList>
    </citation>
    <scope>NUCLEOTIDE SEQUENCE [LARGE SCALE GENOMIC DNA]</scope>
    <source>
        <strain evidence="4 5">MSL9.2</strain>
    </source>
</reference>
<sequence>MYYKNLYIRDFGIFNNQNLNNISKNLVVIGGKNRAGKSSFLKLLRYLPYGLPQNDSIPPARNQYYIEAELEKENKNYNLILNGYSSPEVLDQNQEQHTAAQLFNHLDQLSYQHLFSISLDELQHLSKIAKGKKKEKRLFSILLGAGFSELVKVPELADKYHTNAKKIGGILGDPAVASFKPYYNEIKTAEEMRDQALLEIKEFNQKREELQQSQEKLKQKKDKIENLKQRYFLLDLLKNNYLELEEIEELKAELEKEAAGPINFDSDKSNQESNTQRGLANLLSFFKSQSKKVKKQQQNEEVLKEKIKNYQLQKVKINNNLQVLISEVESLNSSWEKPLQELEKIETDLIQEQRLNKKLREYKQLTAEIEKIESDINDLVFEIEEKNLQLKDIKFKMPETILKRSYMIIALAVITLSTSFFVDYSQITYLAIIFALTAFIYYSSNYKSSKLNKERTDKIKNEIKSEKKKRKVLKQQLKIKIDQLTETEADLENYAHILGITEADYLEFIDSYFGEIKEKKRRYRELKVEERDNKEKRKELEENLKQLNDLIFNAAVYCSHDFNTTAEMNLINKSQTIFKDFNILVDIWTLSEEYLSKKSQLEYILKSSDKIKNALNEKNGEEDYYQSFISLYGEFSSMTAVEERKRELSEQLNFFKEEKSSLEEKITTLKNRIDDLSSSSKIEKAQQKIDQAQNNLEKKARNYAVNKSVNFILKKLRSRMIEKAEKELLEPASEILSRISSQYYTDLKTPADLDQSDFKVITENGKVFNSVQQLSRGSLEQLFLAVRISRIREIKPALPLVLDDSLVNFDRSHLYNTAEIISNLASQHQIFILSCHPHLVSFISRITDSAQYWKLEEGKFELSDQEKLLDHLSY</sequence>
<feature type="coiled-coil region" evidence="1">
    <location>
        <begin position="355"/>
        <end position="389"/>
    </location>
</feature>
<dbReference type="Proteomes" id="UP000294697">
    <property type="component" value="Unassembled WGS sequence"/>
</dbReference>
<evidence type="ECO:0000259" key="3">
    <source>
        <dbReference type="Pfam" id="PF13514"/>
    </source>
</evidence>
<dbReference type="PANTHER" id="PTHR41259">
    <property type="entry name" value="DOUBLE-STRAND BREAK REPAIR RAD50 ATPASE, PUTATIVE-RELATED"/>
    <property type="match status" value="1"/>
</dbReference>
<organism evidence="4 5">
    <name type="scientific">Halanaerobium saccharolyticum</name>
    <dbReference type="NCBI Taxonomy" id="43595"/>
    <lineage>
        <taxon>Bacteria</taxon>
        <taxon>Bacillati</taxon>
        <taxon>Bacillota</taxon>
        <taxon>Clostridia</taxon>
        <taxon>Halanaerobiales</taxon>
        <taxon>Halanaerobiaceae</taxon>
        <taxon>Halanaerobium</taxon>
    </lineage>
</organism>
<feature type="coiled-coil region" evidence="1">
    <location>
        <begin position="638"/>
        <end position="702"/>
    </location>
</feature>
<dbReference type="InterPro" id="IPR038734">
    <property type="entry name" value="YhaN_AAA"/>
</dbReference>
<keyword evidence="2" id="KW-1133">Transmembrane helix</keyword>
<gene>
    <name evidence="4" type="ORF">C8C77_13023</name>
</gene>
<evidence type="ECO:0000256" key="1">
    <source>
        <dbReference type="SAM" id="Coils"/>
    </source>
</evidence>
<feature type="coiled-coil region" evidence="1">
    <location>
        <begin position="186"/>
        <end position="257"/>
    </location>
</feature>
<dbReference type="Pfam" id="PF13514">
    <property type="entry name" value="AAA_27"/>
    <property type="match status" value="1"/>
</dbReference>
<dbReference type="AlphaFoldDB" id="A0A4R7YPT5"/>
<accession>A0A4R7YPT5</accession>
<feature type="coiled-coil region" evidence="1">
    <location>
        <begin position="293"/>
        <end position="327"/>
    </location>
</feature>
<keyword evidence="2" id="KW-0812">Transmembrane</keyword>
<evidence type="ECO:0000313" key="5">
    <source>
        <dbReference type="Proteomes" id="UP000294697"/>
    </source>
</evidence>
<dbReference type="SUPFAM" id="SSF52540">
    <property type="entry name" value="P-loop containing nucleoside triphosphate hydrolases"/>
    <property type="match status" value="2"/>
</dbReference>
<feature type="transmembrane region" description="Helical" evidence="2">
    <location>
        <begin position="401"/>
        <end position="421"/>
    </location>
</feature>
<feature type="transmembrane region" description="Helical" evidence="2">
    <location>
        <begin position="427"/>
        <end position="444"/>
    </location>
</feature>
<proteinExistence type="predicted"/>
<dbReference type="PANTHER" id="PTHR41259:SF1">
    <property type="entry name" value="DOUBLE-STRAND BREAK REPAIR RAD50 ATPASE, PUTATIVE-RELATED"/>
    <property type="match status" value="1"/>
</dbReference>
<name>A0A4R7YPT5_9FIRM</name>